<evidence type="ECO:0000256" key="1">
    <source>
        <dbReference type="ARBA" id="ARBA00004613"/>
    </source>
</evidence>
<dbReference type="EnsemblMetazoa" id="ACUA019212-RA">
    <property type="protein sequence ID" value="ACUA019212-PA"/>
    <property type="gene ID" value="ACUA019212"/>
</dbReference>
<organism evidence="6 7">
    <name type="scientific">Anopheles culicifacies</name>
    <dbReference type="NCBI Taxonomy" id="139723"/>
    <lineage>
        <taxon>Eukaryota</taxon>
        <taxon>Metazoa</taxon>
        <taxon>Ecdysozoa</taxon>
        <taxon>Arthropoda</taxon>
        <taxon>Hexapoda</taxon>
        <taxon>Insecta</taxon>
        <taxon>Pterygota</taxon>
        <taxon>Neoptera</taxon>
        <taxon>Endopterygota</taxon>
        <taxon>Diptera</taxon>
        <taxon>Nematocera</taxon>
        <taxon>Culicoidea</taxon>
        <taxon>Culicidae</taxon>
        <taxon>Anophelinae</taxon>
        <taxon>Anopheles</taxon>
        <taxon>culicifacies species complex</taxon>
    </lineage>
</organism>
<comment type="subcellular location">
    <subcellularLocation>
        <location evidence="1">Secreted</location>
    </subcellularLocation>
</comment>
<dbReference type="VEuPathDB" id="VectorBase:ACUA019212"/>
<dbReference type="PANTHER" id="PTHR21066:SF3">
    <property type="entry name" value="IP02236P"/>
    <property type="match status" value="1"/>
</dbReference>
<protein>
    <submittedName>
        <fullName evidence="6">Uncharacterized protein</fullName>
    </submittedName>
</protein>
<accession>A0A182MIP7</accession>
<reference evidence="6" key="2">
    <citation type="submission" date="2020-05" db="UniProtKB">
        <authorList>
            <consortium name="EnsemblMetazoa"/>
        </authorList>
    </citation>
    <scope>IDENTIFICATION</scope>
    <source>
        <strain evidence="6">A-37</strain>
    </source>
</reference>
<proteinExistence type="inferred from homology"/>
<comment type="similarity">
    <text evidence="2">Belongs to the PBP/GOBP family.</text>
</comment>
<dbReference type="GO" id="GO:0005576">
    <property type="term" value="C:extracellular region"/>
    <property type="evidence" value="ECO:0007669"/>
    <property type="project" value="UniProtKB-SubCell"/>
</dbReference>
<evidence type="ECO:0000256" key="4">
    <source>
        <dbReference type="ARBA" id="ARBA00022525"/>
    </source>
</evidence>
<keyword evidence="3" id="KW-0813">Transport</keyword>
<evidence type="ECO:0000313" key="6">
    <source>
        <dbReference type="EnsemblMetazoa" id="ACUA019212-PA"/>
    </source>
</evidence>
<keyword evidence="4" id="KW-0964">Secreted</keyword>
<evidence type="ECO:0000256" key="2">
    <source>
        <dbReference type="ARBA" id="ARBA00008098"/>
    </source>
</evidence>
<dbReference type="PANTHER" id="PTHR21066">
    <property type="entry name" value="ODORANT-BINDING PROTEIN 59A-RELATED"/>
    <property type="match status" value="1"/>
</dbReference>
<reference evidence="7" key="1">
    <citation type="submission" date="2013-09" db="EMBL/GenBank/DDBJ databases">
        <title>The Genome Sequence of Anopheles culicifacies species A.</title>
        <authorList>
            <consortium name="The Broad Institute Genomics Platform"/>
            <person name="Neafsey D.E."/>
            <person name="Besansky N."/>
            <person name="Howell P."/>
            <person name="Walton C."/>
            <person name="Young S.K."/>
            <person name="Zeng Q."/>
            <person name="Gargeya S."/>
            <person name="Fitzgerald M."/>
            <person name="Haas B."/>
            <person name="Abouelleil A."/>
            <person name="Allen A.W."/>
            <person name="Alvarado L."/>
            <person name="Arachchi H.M."/>
            <person name="Berlin A.M."/>
            <person name="Chapman S.B."/>
            <person name="Gainer-Dewar J."/>
            <person name="Goldberg J."/>
            <person name="Griggs A."/>
            <person name="Gujja S."/>
            <person name="Hansen M."/>
            <person name="Howarth C."/>
            <person name="Imamovic A."/>
            <person name="Ireland A."/>
            <person name="Larimer J."/>
            <person name="McCowan C."/>
            <person name="Murphy C."/>
            <person name="Pearson M."/>
            <person name="Poon T.W."/>
            <person name="Priest M."/>
            <person name="Roberts A."/>
            <person name="Saif S."/>
            <person name="Shea T."/>
            <person name="Sisk P."/>
            <person name="Sykes S."/>
            <person name="Wortman J."/>
            <person name="Nusbaum C."/>
            <person name="Birren B."/>
        </authorList>
    </citation>
    <scope>NUCLEOTIDE SEQUENCE [LARGE SCALE GENOMIC DNA]</scope>
    <source>
        <strain evidence="7">A-37</strain>
    </source>
</reference>
<dbReference type="InterPro" id="IPR052295">
    <property type="entry name" value="Odorant-binding_protein"/>
</dbReference>
<dbReference type="Proteomes" id="UP000075883">
    <property type="component" value="Unassembled WGS sequence"/>
</dbReference>
<evidence type="ECO:0000313" key="7">
    <source>
        <dbReference type="Proteomes" id="UP000075883"/>
    </source>
</evidence>
<dbReference type="EMBL" id="AXCM01009419">
    <property type="status" value="NOT_ANNOTATED_CDS"/>
    <property type="molecule type" value="Genomic_DNA"/>
</dbReference>
<dbReference type="Gene3D" id="1.10.238.270">
    <property type="match status" value="1"/>
</dbReference>
<dbReference type="AlphaFoldDB" id="A0A182MIP7"/>
<name>A0A182MIP7_9DIPT</name>
<keyword evidence="5" id="KW-1015">Disulfide bond</keyword>
<sequence>MSRRNISTEEATVKSAKKYLNNTGIVMATKLTFYDQFLYERAPFCIMWMSLSRTCWLVTICFVASISGNSEELLRGKENCLRHDDFPSPNECCSKPQWINRYAVRRCRYIHAEVDGSRYDRGSCEARCGLFKINMTMTDRIHRVRIFRPRMQTRGVDQGWMNVVLKALSYCKPKITQLQGRRVPADEEMEQCEVAEDIFGDCVQAQMFMHCPRTTWIESRTCESMRELLATGCPYKTLGEVVVLNDEGYVRDDRVIDDEYDRPYRGGRTESPRYDYDDDRFTSSAWSMLLSVCMSTPSAVATASMSSPNDANSSRNFISSPVSGLVSVGQE</sequence>
<evidence type="ECO:0000256" key="5">
    <source>
        <dbReference type="ARBA" id="ARBA00023157"/>
    </source>
</evidence>
<keyword evidence="7" id="KW-1185">Reference proteome</keyword>
<evidence type="ECO:0000256" key="3">
    <source>
        <dbReference type="ARBA" id="ARBA00022448"/>
    </source>
</evidence>
<dbReference type="EMBL" id="AXCM01009420">
    <property type="status" value="NOT_ANNOTATED_CDS"/>
    <property type="molecule type" value="Genomic_DNA"/>
</dbReference>